<evidence type="ECO:0000256" key="7">
    <source>
        <dbReference type="SAM" id="Phobius"/>
    </source>
</evidence>
<comment type="subcellular location">
    <subcellularLocation>
        <location evidence="1">Membrane</location>
    </subcellularLocation>
</comment>
<keyword evidence="2" id="KW-0813">Transport</keyword>
<dbReference type="GO" id="GO:0016020">
    <property type="term" value="C:membrane"/>
    <property type="evidence" value="ECO:0007669"/>
    <property type="project" value="UniProtKB-SubCell"/>
</dbReference>
<dbReference type="GO" id="GO:0006865">
    <property type="term" value="P:amino acid transport"/>
    <property type="evidence" value="ECO:0007669"/>
    <property type="project" value="UniProtKB-KW"/>
</dbReference>
<feature type="transmembrane region" description="Helical" evidence="7">
    <location>
        <begin position="35"/>
        <end position="58"/>
    </location>
</feature>
<dbReference type="InterPro" id="IPR013057">
    <property type="entry name" value="AA_transpt_TM"/>
</dbReference>
<evidence type="ECO:0000256" key="4">
    <source>
        <dbReference type="ARBA" id="ARBA00022970"/>
    </source>
</evidence>
<evidence type="ECO:0000256" key="3">
    <source>
        <dbReference type="ARBA" id="ARBA00022692"/>
    </source>
</evidence>
<keyword evidence="5 7" id="KW-1133">Transmembrane helix</keyword>
<evidence type="ECO:0000259" key="8">
    <source>
        <dbReference type="Pfam" id="PF01490"/>
    </source>
</evidence>
<feature type="transmembrane region" description="Helical" evidence="7">
    <location>
        <begin position="191"/>
        <end position="213"/>
    </location>
</feature>
<evidence type="ECO:0000313" key="9">
    <source>
        <dbReference type="EMBL" id="KAK9691525.1"/>
    </source>
</evidence>
<gene>
    <name evidence="9" type="ORF">RND81_09G202200</name>
</gene>
<protein>
    <recommendedName>
        <fullName evidence="8">Amino acid transporter transmembrane domain-containing protein</fullName>
    </recommendedName>
</protein>
<evidence type="ECO:0000256" key="6">
    <source>
        <dbReference type="ARBA" id="ARBA00023136"/>
    </source>
</evidence>
<reference evidence="9" key="1">
    <citation type="submission" date="2024-03" db="EMBL/GenBank/DDBJ databases">
        <title>WGS assembly of Saponaria officinalis var. Norfolk2.</title>
        <authorList>
            <person name="Jenkins J."/>
            <person name="Shu S."/>
            <person name="Grimwood J."/>
            <person name="Barry K."/>
            <person name="Goodstein D."/>
            <person name="Schmutz J."/>
            <person name="Leebens-Mack J."/>
            <person name="Osbourn A."/>
        </authorList>
    </citation>
    <scope>NUCLEOTIDE SEQUENCE [LARGE SCALE GENOMIC DNA]</scope>
    <source>
        <strain evidence="9">JIC</strain>
    </source>
</reference>
<sequence>MGTVEEQYDQQPYSPLLTSTHHNNQLSLHSKTGTVWTAVAHIITAMIGAGVLSLAWSIAQLGWVVGPFAILVFALVTLFTAFLLCDCYRSPDPKFGTTVNRSYLAAVTHYLGRRSQITCNVLLKESLFGATVAYTVTAAVSVRAIQKSICYQREGQQASYSCDYSDDMYILLFGCIQFILSQISDFHNMKWLSVVAALMSFGYSTIGLSLGFAKVIENGEIKGSKTGVSTLSYVTKWSLVFQALGDVAFSFRYTGVFFEIQDTLKTVPENQTMKKASLVSIIIATFFFLSCACFGYAAFGDDTPGNMLTGFASNEPSWLVDSANACIVVHLVGGYQVYSQPIFASVEGWFTEKFSSSNFVNDIHSVKLPLLPALRVNLLSMYSRTVYVASTTVIAMLFPYFNQVIGTLGALNFWPLAIYFPVEMYMVQKNINFWTLTGILLRGFSSVCLIVCVAAFTASVDGLVNAKIGENR</sequence>
<comment type="caution">
    <text evidence="9">The sequence shown here is derived from an EMBL/GenBank/DDBJ whole genome shotgun (WGS) entry which is preliminary data.</text>
</comment>
<keyword evidence="3 7" id="KW-0812">Transmembrane</keyword>
<keyword evidence="4" id="KW-0029">Amino-acid transport</keyword>
<proteinExistence type="predicted"/>
<feature type="transmembrane region" description="Helical" evidence="7">
    <location>
        <begin position="278"/>
        <end position="299"/>
    </location>
</feature>
<keyword evidence="6 7" id="KW-0472">Membrane</keyword>
<evidence type="ECO:0000313" key="10">
    <source>
        <dbReference type="Proteomes" id="UP001443914"/>
    </source>
</evidence>
<keyword evidence="10" id="KW-1185">Reference proteome</keyword>
<dbReference type="AlphaFoldDB" id="A0AAW1IP42"/>
<evidence type="ECO:0000256" key="5">
    <source>
        <dbReference type="ARBA" id="ARBA00022989"/>
    </source>
</evidence>
<organism evidence="9 10">
    <name type="scientific">Saponaria officinalis</name>
    <name type="common">Common soapwort</name>
    <name type="synonym">Lychnis saponaria</name>
    <dbReference type="NCBI Taxonomy" id="3572"/>
    <lineage>
        <taxon>Eukaryota</taxon>
        <taxon>Viridiplantae</taxon>
        <taxon>Streptophyta</taxon>
        <taxon>Embryophyta</taxon>
        <taxon>Tracheophyta</taxon>
        <taxon>Spermatophyta</taxon>
        <taxon>Magnoliopsida</taxon>
        <taxon>eudicotyledons</taxon>
        <taxon>Gunneridae</taxon>
        <taxon>Pentapetalae</taxon>
        <taxon>Caryophyllales</taxon>
        <taxon>Caryophyllaceae</taxon>
        <taxon>Caryophylleae</taxon>
        <taxon>Saponaria</taxon>
    </lineage>
</organism>
<evidence type="ECO:0000256" key="2">
    <source>
        <dbReference type="ARBA" id="ARBA00022448"/>
    </source>
</evidence>
<dbReference type="PANTHER" id="PTHR48017">
    <property type="entry name" value="OS05G0424000 PROTEIN-RELATED"/>
    <property type="match status" value="1"/>
</dbReference>
<dbReference type="Proteomes" id="UP001443914">
    <property type="component" value="Unassembled WGS sequence"/>
</dbReference>
<feature type="transmembrane region" description="Helical" evidence="7">
    <location>
        <begin position="64"/>
        <end position="85"/>
    </location>
</feature>
<feature type="transmembrane region" description="Helical" evidence="7">
    <location>
        <begin position="439"/>
        <end position="464"/>
    </location>
</feature>
<evidence type="ECO:0000256" key="1">
    <source>
        <dbReference type="ARBA" id="ARBA00004370"/>
    </source>
</evidence>
<accession>A0AAW1IP42</accession>
<dbReference type="Pfam" id="PF01490">
    <property type="entry name" value="Aa_trans"/>
    <property type="match status" value="1"/>
</dbReference>
<dbReference type="EMBL" id="JBDFQZ010000009">
    <property type="protein sequence ID" value="KAK9691525.1"/>
    <property type="molecule type" value="Genomic_DNA"/>
</dbReference>
<feature type="domain" description="Amino acid transporter transmembrane" evidence="8">
    <location>
        <begin position="32"/>
        <end position="461"/>
    </location>
</feature>
<name>A0AAW1IP42_SAPOF</name>